<dbReference type="EMBL" id="CP050470">
    <property type="protein sequence ID" value="UTZ31419.1"/>
    <property type="molecule type" value="Genomic_DNA"/>
</dbReference>
<evidence type="ECO:0000313" key="3">
    <source>
        <dbReference type="Proteomes" id="UP001059912"/>
    </source>
</evidence>
<name>A0ABY5IBL1_9VIBR</name>
<protein>
    <recommendedName>
        <fullName evidence="1">Immunity MXAN-0049 protein domain-containing protein</fullName>
    </recommendedName>
</protein>
<dbReference type="InterPro" id="IPR012433">
    <property type="entry name" value="Imm11"/>
</dbReference>
<gene>
    <name evidence="2" type="ORF">HB762_08370</name>
</gene>
<feature type="domain" description="Immunity MXAN-0049 protein" evidence="1">
    <location>
        <begin position="22"/>
        <end position="195"/>
    </location>
</feature>
<organism evidence="2 3">
    <name type="scientific">Vibrio campbellii</name>
    <dbReference type="NCBI Taxonomy" id="680"/>
    <lineage>
        <taxon>Bacteria</taxon>
        <taxon>Pseudomonadati</taxon>
        <taxon>Pseudomonadota</taxon>
        <taxon>Gammaproteobacteria</taxon>
        <taxon>Vibrionales</taxon>
        <taxon>Vibrionaceae</taxon>
        <taxon>Vibrio</taxon>
    </lineage>
</organism>
<proteinExistence type="predicted"/>
<sequence length="206" mass="24420">MSQYNNQYYIVFKTYDENTLYLKPTKHSAMRDYEYTKLSGGEPMFFENAYREEDLARGIEKPIKQAHMSIAYPVCSDAIRQSLGSIENDSFQIYPSVIVDDKDVYHDDYWVFNIFEEIDVLNLEKCSIDDFEPDEEEQSISEYYLDDDKLSAIPEKERLVFMPKFTDYPHIMVHERVVNAFKKHNVDTLKFVKVSDWVMGMQFIES</sequence>
<evidence type="ECO:0000259" key="1">
    <source>
        <dbReference type="Pfam" id="PF07791"/>
    </source>
</evidence>
<keyword evidence="3" id="KW-1185">Reference proteome</keyword>
<accession>A0ABY5IBL1</accession>
<dbReference type="RefSeq" id="WP_255897907.1">
    <property type="nucleotide sequence ID" value="NZ_CP050470.1"/>
</dbReference>
<dbReference type="Proteomes" id="UP001059912">
    <property type="component" value="Chromosome 1"/>
</dbReference>
<evidence type="ECO:0000313" key="2">
    <source>
        <dbReference type="EMBL" id="UTZ31419.1"/>
    </source>
</evidence>
<dbReference type="Pfam" id="PF07791">
    <property type="entry name" value="Imm11"/>
    <property type="match status" value="1"/>
</dbReference>
<reference evidence="2" key="1">
    <citation type="submission" date="2020-03" db="EMBL/GenBank/DDBJ databases">
        <title>Five strains of Vibrio campbellii isolated from Mariana Trench.</title>
        <authorList>
            <person name="Liang J."/>
            <person name="Zhang X.-H."/>
        </authorList>
    </citation>
    <scope>NUCLEOTIDE SEQUENCE</scope>
    <source>
        <strain evidence="2">LJC013</strain>
    </source>
</reference>